<dbReference type="InterPro" id="IPR025912">
    <property type="entry name" value="YrvL"/>
</dbReference>
<organism evidence="2 3">
    <name type="scientific">Caryophanon tenue</name>
    <dbReference type="NCBI Taxonomy" id="33978"/>
    <lineage>
        <taxon>Bacteria</taxon>
        <taxon>Bacillati</taxon>
        <taxon>Bacillota</taxon>
        <taxon>Bacilli</taxon>
        <taxon>Bacillales</taxon>
        <taxon>Caryophanaceae</taxon>
        <taxon>Caryophanon</taxon>
    </lineage>
</organism>
<protein>
    <recommendedName>
        <fullName evidence="4">Regulatory protein YrvL</fullName>
    </recommendedName>
</protein>
<reference evidence="2 3" key="1">
    <citation type="submission" date="2016-07" db="EMBL/GenBank/DDBJ databases">
        <title>Caryophanon tenue genome sequencing.</title>
        <authorList>
            <person name="Verma A."/>
            <person name="Pal Y."/>
            <person name="Krishnamurthi S."/>
        </authorList>
    </citation>
    <scope>NUCLEOTIDE SEQUENCE [LARGE SCALE GENOMIC DNA]</scope>
    <source>
        <strain evidence="2 3">DSM 14152</strain>
    </source>
</reference>
<keyword evidence="1" id="KW-0812">Transmembrane</keyword>
<proteinExistence type="predicted"/>
<dbReference type="RefSeq" id="WP_066546129.1">
    <property type="nucleotide sequence ID" value="NZ_MASJ01000023.1"/>
</dbReference>
<keyword evidence="1" id="KW-0472">Membrane</keyword>
<dbReference type="Proteomes" id="UP000093199">
    <property type="component" value="Unassembled WGS sequence"/>
</dbReference>
<dbReference type="OrthoDB" id="2885393at2"/>
<accession>A0A1C0YC69</accession>
<feature type="transmembrane region" description="Helical" evidence="1">
    <location>
        <begin position="59"/>
        <end position="84"/>
    </location>
</feature>
<evidence type="ECO:0000256" key="1">
    <source>
        <dbReference type="SAM" id="Phobius"/>
    </source>
</evidence>
<keyword evidence="3" id="KW-1185">Reference proteome</keyword>
<dbReference type="AlphaFoldDB" id="A0A1C0YC69"/>
<evidence type="ECO:0000313" key="2">
    <source>
        <dbReference type="EMBL" id="OCS84750.1"/>
    </source>
</evidence>
<feature type="transmembrane region" description="Helical" evidence="1">
    <location>
        <begin position="12"/>
        <end position="39"/>
    </location>
</feature>
<name>A0A1C0YC69_9BACL</name>
<evidence type="ECO:0008006" key="4">
    <source>
        <dbReference type="Google" id="ProtNLM"/>
    </source>
</evidence>
<feature type="transmembrane region" description="Helical" evidence="1">
    <location>
        <begin position="122"/>
        <end position="140"/>
    </location>
</feature>
<feature type="transmembrane region" description="Helical" evidence="1">
    <location>
        <begin position="96"/>
        <end position="116"/>
    </location>
</feature>
<evidence type="ECO:0000313" key="3">
    <source>
        <dbReference type="Proteomes" id="UP000093199"/>
    </source>
</evidence>
<comment type="caution">
    <text evidence="2">The sequence shown here is derived from an EMBL/GenBank/DDBJ whole genome shotgun (WGS) entry which is preliminary data.</text>
</comment>
<keyword evidence="1" id="KW-1133">Transmembrane helix</keyword>
<sequence>MSNERSFKEEKLGTKIVIITVVSFLLLGSIGVVIGAFYFGIVGLFQVLGVEYASLWSLLWFTLFYFFLGIFGDIMIKVFVILTSMSAKWSIPYKKYSIIMYSFFVNWTIVSLLNQWMSSIEIELITQMVFALLIALLDYVSRSKKETEKAIRG</sequence>
<dbReference type="EMBL" id="MASJ01000023">
    <property type="protein sequence ID" value="OCS84750.1"/>
    <property type="molecule type" value="Genomic_DNA"/>
</dbReference>
<dbReference type="STRING" id="33978.A6M13_04000"/>
<gene>
    <name evidence="2" type="ORF">A6M13_04000</name>
</gene>
<dbReference type="Pfam" id="PF14184">
    <property type="entry name" value="YrvL"/>
    <property type="match status" value="1"/>
</dbReference>